<dbReference type="InterPro" id="IPR003034">
    <property type="entry name" value="SAP_dom"/>
</dbReference>
<dbReference type="Gene3D" id="1.10.720.30">
    <property type="entry name" value="SAP domain"/>
    <property type="match status" value="1"/>
</dbReference>
<organism evidence="3">
    <name type="scientific">Bracon brevicornis</name>
    <dbReference type="NCBI Taxonomy" id="1563983"/>
    <lineage>
        <taxon>Eukaryota</taxon>
        <taxon>Metazoa</taxon>
        <taxon>Ecdysozoa</taxon>
        <taxon>Arthropoda</taxon>
        <taxon>Hexapoda</taxon>
        <taxon>Insecta</taxon>
        <taxon>Pterygota</taxon>
        <taxon>Neoptera</taxon>
        <taxon>Endopterygota</taxon>
        <taxon>Hymenoptera</taxon>
        <taxon>Apocrita</taxon>
        <taxon>Ichneumonoidea</taxon>
        <taxon>Braconidae</taxon>
        <taxon>Braconinae</taxon>
        <taxon>Bracon</taxon>
    </lineage>
</organism>
<feature type="compositionally biased region" description="Basic and acidic residues" evidence="1">
    <location>
        <begin position="87"/>
        <end position="98"/>
    </location>
</feature>
<dbReference type="InterPro" id="IPR036361">
    <property type="entry name" value="SAP_dom_sf"/>
</dbReference>
<dbReference type="AlphaFoldDB" id="A0A6V7KQR4"/>
<feature type="region of interest" description="Disordered" evidence="1">
    <location>
        <begin position="62"/>
        <end position="111"/>
    </location>
</feature>
<evidence type="ECO:0000256" key="1">
    <source>
        <dbReference type="SAM" id="MobiDB-lite"/>
    </source>
</evidence>
<dbReference type="SMART" id="SM00513">
    <property type="entry name" value="SAP"/>
    <property type="match status" value="1"/>
</dbReference>
<accession>A0A6V7KQR4</accession>
<feature type="domain" description="SAP" evidence="2">
    <location>
        <begin position="10"/>
        <end position="44"/>
    </location>
</feature>
<protein>
    <recommendedName>
        <fullName evidence="2">SAP domain-containing protein</fullName>
    </recommendedName>
</protein>
<evidence type="ECO:0000313" key="3">
    <source>
        <dbReference type="EMBL" id="CAD1566373.1"/>
    </source>
</evidence>
<dbReference type="PROSITE" id="PS50800">
    <property type="entry name" value="SAP"/>
    <property type="match status" value="1"/>
</dbReference>
<name>A0A6V7KQR4_9HYME</name>
<sequence>MENQDKLISYTSMTDDELRAKLHSLGLNIVGERGELIERLIAHDETQYNIILDQQGDEQLGATATTAEAGDWRGAANQSDLYGDDDTGPKGSDDKSDQRPTALEYDEEVDV</sequence>
<dbReference type="EMBL" id="CADCXW020000291">
    <property type="protein sequence ID" value="CAD1566373.1"/>
    <property type="molecule type" value="Genomic_DNA"/>
</dbReference>
<evidence type="ECO:0000259" key="2">
    <source>
        <dbReference type="PROSITE" id="PS50800"/>
    </source>
</evidence>
<dbReference type="Pfam" id="PF02037">
    <property type="entry name" value="SAP"/>
    <property type="match status" value="1"/>
</dbReference>
<gene>
    <name evidence="3" type="ORF">BBRV_LOCUS86077</name>
</gene>
<reference evidence="3" key="1">
    <citation type="submission" date="2020-07" db="EMBL/GenBank/DDBJ databases">
        <authorList>
            <person name="Ferguson B K."/>
        </authorList>
    </citation>
    <scope>NUCLEOTIDE SEQUENCE</scope>
    <source>
        <strain evidence="3">L06</strain>
    </source>
</reference>
<proteinExistence type="predicted"/>
<dbReference type="SUPFAM" id="SSF68906">
    <property type="entry name" value="SAP domain"/>
    <property type="match status" value="1"/>
</dbReference>